<feature type="domain" description="Glycosyltransferase 2-like" evidence="2">
    <location>
        <begin position="6"/>
        <end position="99"/>
    </location>
</feature>
<proteinExistence type="inferred from homology"/>
<dbReference type="SUPFAM" id="SSF53448">
    <property type="entry name" value="Nucleotide-diphospho-sugar transferases"/>
    <property type="match status" value="1"/>
</dbReference>
<keyword evidence="4" id="KW-1185">Reference proteome</keyword>
<dbReference type="GO" id="GO:0016740">
    <property type="term" value="F:transferase activity"/>
    <property type="evidence" value="ECO:0007669"/>
    <property type="project" value="UniProtKB-KW"/>
</dbReference>
<dbReference type="STRING" id="913024.SAMN05421741_12151"/>
<evidence type="ECO:0000259" key="2">
    <source>
        <dbReference type="Pfam" id="PF00535"/>
    </source>
</evidence>
<sequence length="251" mass="29561">MSTKISALIITLNEAKNIKQLIHNLDFADEIVVVDSFSTDDTLAILKEFSNIKVYQHTFQDFSSQRNIALKYAAHNWILFIDADERISENLRNEILKTVSLNETKQGYYFKRKFYFLDRPMGFSGLRTDKNLRLFKKEGAQYRGLVHEKLNIANTGTLQNYLTHYSYSSYGHFKDKVVYYNKLKALEKIKKGVKPSVFMSIFHPVYTFLNRYFFRLGILDGKKGYIISKIYAQAINERYKEMFRLMKEQAK</sequence>
<dbReference type="AlphaFoldDB" id="A0A1I5ENB2"/>
<name>A0A1I5ENB2_9FLAO</name>
<evidence type="ECO:0000313" key="4">
    <source>
        <dbReference type="Proteomes" id="UP000199036"/>
    </source>
</evidence>
<reference evidence="4" key="1">
    <citation type="submission" date="2016-10" db="EMBL/GenBank/DDBJ databases">
        <authorList>
            <person name="Varghese N."/>
            <person name="Submissions S."/>
        </authorList>
    </citation>
    <scope>NUCLEOTIDE SEQUENCE [LARGE SCALE GENOMIC DNA]</scope>
    <source>
        <strain evidence="4">DS-12</strain>
    </source>
</reference>
<dbReference type="InterPro" id="IPR029044">
    <property type="entry name" value="Nucleotide-diphossugar_trans"/>
</dbReference>
<dbReference type="PANTHER" id="PTHR43630">
    <property type="entry name" value="POLY-BETA-1,6-N-ACETYL-D-GLUCOSAMINE SYNTHASE"/>
    <property type="match status" value="1"/>
</dbReference>
<comment type="similarity">
    <text evidence="1">Belongs to the glycosyltransferase 2 family. WaaE/KdtX subfamily.</text>
</comment>
<organism evidence="3 4">
    <name type="scientific">Paenimyroides ummariense</name>
    <dbReference type="NCBI Taxonomy" id="913024"/>
    <lineage>
        <taxon>Bacteria</taxon>
        <taxon>Pseudomonadati</taxon>
        <taxon>Bacteroidota</taxon>
        <taxon>Flavobacteriia</taxon>
        <taxon>Flavobacteriales</taxon>
        <taxon>Flavobacteriaceae</taxon>
        <taxon>Paenimyroides</taxon>
    </lineage>
</organism>
<dbReference type="PANTHER" id="PTHR43630:SF2">
    <property type="entry name" value="GLYCOSYLTRANSFERASE"/>
    <property type="match status" value="1"/>
</dbReference>
<gene>
    <name evidence="3" type="ORF">SAMN05421741_12151</name>
</gene>
<evidence type="ECO:0000313" key="3">
    <source>
        <dbReference type="EMBL" id="SFO12836.1"/>
    </source>
</evidence>
<keyword evidence="3" id="KW-0808">Transferase</keyword>
<dbReference type="InterPro" id="IPR001173">
    <property type="entry name" value="Glyco_trans_2-like"/>
</dbReference>
<dbReference type="OrthoDB" id="9815923at2"/>
<protein>
    <submittedName>
        <fullName evidence="3">Glycosyl transferase family 2</fullName>
    </submittedName>
</protein>
<dbReference type="Gene3D" id="3.90.550.10">
    <property type="entry name" value="Spore Coat Polysaccharide Biosynthesis Protein SpsA, Chain A"/>
    <property type="match status" value="1"/>
</dbReference>
<dbReference type="RefSeq" id="WP_091525260.1">
    <property type="nucleotide sequence ID" value="NZ_FOVI01000021.1"/>
</dbReference>
<accession>A0A1I5ENB2</accession>
<dbReference type="Proteomes" id="UP000199036">
    <property type="component" value="Unassembled WGS sequence"/>
</dbReference>
<evidence type="ECO:0000256" key="1">
    <source>
        <dbReference type="ARBA" id="ARBA00038494"/>
    </source>
</evidence>
<dbReference type="CDD" id="cd02511">
    <property type="entry name" value="Beta4Glucosyltransferase"/>
    <property type="match status" value="1"/>
</dbReference>
<dbReference type="Pfam" id="PF00535">
    <property type="entry name" value="Glycos_transf_2"/>
    <property type="match status" value="1"/>
</dbReference>
<dbReference type="EMBL" id="FOVI01000021">
    <property type="protein sequence ID" value="SFO12836.1"/>
    <property type="molecule type" value="Genomic_DNA"/>
</dbReference>